<protein>
    <recommendedName>
        <fullName evidence="4">Tafazzin</fullName>
    </recommendedName>
</protein>
<dbReference type="EMBL" id="JAWDJX010000025">
    <property type="protein sequence ID" value="KAK3051579.1"/>
    <property type="molecule type" value="Genomic_DNA"/>
</dbReference>
<dbReference type="Proteomes" id="UP001271007">
    <property type="component" value="Unassembled WGS sequence"/>
</dbReference>
<evidence type="ECO:0000256" key="1">
    <source>
        <dbReference type="SAM" id="MobiDB-lite"/>
    </source>
</evidence>
<proteinExistence type="predicted"/>
<sequence>MPKKRAHNFIKQLQGSSSSKQTAANNGDDNSPSVNERLSELRKLEGKDAAAKKRLLAESVSQRSVPPDVSSILSVPESAPPKPKVGVRLRDRMRTPGPAPPKSWLAGSSSWTTPLSLRGGRRGLKRSADVAYRNRPKQLQRFAHLTGQEATTAGSRPSSLLHLSLKAIAESWFLFDDDDYHAFAEVPMRLRLKLLSYISFYGSALTLRQLEAVLQGSENITSLDLAGLTGHLNLTLKKLGRIIDKEPEGSSHVLQEAVVESWDAEISFETALRSMPSVSRFSGLTHLCLSHPGPGVSWRDLLSLVKSVSQVTHLSLAYWPRPTLTPNLATATVSSRNSPDVTAGGSHYYSTLDQDMTEPAALLRQLSAHFLCLQWLDLEGCQEWIPALELLTRKAAHSGSMLPGSPSLTDGWTANTSTTQSVLTSNWKNLAYVRCSQGWFPSLVGIQALTDTATSASQRMMRVGIERHLRDVMGETSCLDLPTNDARDVERKRARMWLESEYNVVVSNDRIHRARRSEGCKAIEMDFGWPNRDDDYTMMTMRRALNG</sequence>
<dbReference type="InterPro" id="IPR032675">
    <property type="entry name" value="LRR_dom_sf"/>
</dbReference>
<organism evidence="2 3">
    <name type="scientific">Extremus antarcticus</name>
    <dbReference type="NCBI Taxonomy" id="702011"/>
    <lineage>
        <taxon>Eukaryota</taxon>
        <taxon>Fungi</taxon>
        <taxon>Dikarya</taxon>
        <taxon>Ascomycota</taxon>
        <taxon>Pezizomycotina</taxon>
        <taxon>Dothideomycetes</taxon>
        <taxon>Dothideomycetidae</taxon>
        <taxon>Mycosphaerellales</taxon>
        <taxon>Extremaceae</taxon>
        <taxon>Extremus</taxon>
    </lineage>
</organism>
<reference evidence="2" key="1">
    <citation type="submission" date="2023-04" db="EMBL/GenBank/DDBJ databases">
        <title>Black Yeasts Isolated from many extreme environments.</title>
        <authorList>
            <person name="Coleine C."/>
            <person name="Stajich J.E."/>
            <person name="Selbmann L."/>
        </authorList>
    </citation>
    <scope>NUCLEOTIDE SEQUENCE</scope>
    <source>
        <strain evidence="2">CCFEE 5312</strain>
    </source>
</reference>
<dbReference type="Gene3D" id="3.80.10.10">
    <property type="entry name" value="Ribonuclease Inhibitor"/>
    <property type="match status" value="1"/>
</dbReference>
<gene>
    <name evidence="2" type="ORF">LTR09_007234</name>
</gene>
<evidence type="ECO:0000313" key="3">
    <source>
        <dbReference type="Proteomes" id="UP001271007"/>
    </source>
</evidence>
<feature type="compositionally biased region" description="Polar residues" evidence="1">
    <location>
        <begin position="11"/>
        <end position="35"/>
    </location>
</feature>
<keyword evidence="3" id="KW-1185">Reference proteome</keyword>
<comment type="caution">
    <text evidence="2">The sequence shown here is derived from an EMBL/GenBank/DDBJ whole genome shotgun (WGS) entry which is preliminary data.</text>
</comment>
<accession>A0AAJ0GD36</accession>
<evidence type="ECO:0008006" key="4">
    <source>
        <dbReference type="Google" id="ProtNLM"/>
    </source>
</evidence>
<feature type="region of interest" description="Disordered" evidence="1">
    <location>
        <begin position="58"/>
        <end position="85"/>
    </location>
</feature>
<feature type="region of interest" description="Disordered" evidence="1">
    <location>
        <begin position="1"/>
        <end position="35"/>
    </location>
</feature>
<evidence type="ECO:0000313" key="2">
    <source>
        <dbReference type="EMBL" id="KAK3051579.1"/>
    </source>
</evidence>
<dbReference type="SUPFAM" id="SSF52047">
    <property type="entry name" value="RNI-like"/>
    <property type="match status" value="1"/>
</dbReference>
<name>A0AAJ0GD36_9PEZI</name>
<dbReference type="AlphaFoldDB" id="A0AAJ0GD36"/>